<dbReference type="EMBL" id="AGNK02003623">
    <property type="status" value="NOT_ANNOTATED_CDS"/>
    <property type="molecule type" value="Genomic_DNA"/>
</dbReference>
<comment type="function">
    <text evidence="8 9">Intramembrane glycolipid transporter that operates in the biosynthetic pathway of dolichol-linked oligosaccharides, the glycan precursors employed in protein asparagine (N)-glycosylation. The sequential addition of sugars to dolichol pyrophosphate produces dolichol-linked oligosaccharides containing fourteen sugars, including two GlcNAcs, nine mannoses and three glucoses. Once assembled, the oligosaccharide is transferred from the lipid to nascent proteins by oligosaccharyltransferases. The assembly of dolichol-linked oligosaccharides begins on the cytosolic side of the endoplasmic reticulum membrane and finishes in its lumen. RFT1 could mediate the translocation of the cytosolically oriented intermediate DolPP-GlcNAc2Man5, produced by ALG11, into the ER lumen where dolichol-linked oligosaccharides assembly continues. However, the intramembrane lipid transporter activity could not be confirmed in vitro.</text>
</comment>
<evidence type="ECO:0000256" key="6">
    <source>
        <dbReference type="ARBA" id="ARBA00022989"/>
    </source>
</evidence>
<keyword evidence="5" id="KW-0256">Endoplasmic reticulum</keyword>
<dbReference type="Gramene" id="KQL01130">
    <property type="protein sequence ID" value="KQL01130"/>
    <property type="gene ID" value="SETIT_014575mg"/>
</dbReference>
<evidence type="ECO:0000256" key="3">
    <source>
        <dbReference type="ARBA" id="ARBA00010288"/>
    </source>
</evidence>
<keyword evidence="11" id="KW-1185">Reference proteome</keyword>
<comment type="pathway">
    <text evidence="2">Protein modification; protein glycosylation.</text>
</comment>
<evidence type="ECO:0000256" key="8">
    <source>
        <dbReference type="ARBA" id="ARBA00045912"/>
    </source>
</evidence>
<comment type="similarity">
    <text evidence="3 9">Belongs to the RFT1 family.</text>
</comment>
<dbReference type="EnsemblPlants" id="KQL01130">
    <property type="protein sequence ID" value="KQL01130"/>
    <property type="gene ID" value="SETIT_014575mg"/>
</dbReference>
<dbReference type="eggNOG" id="KOG2864">
    <property type="taxonomic scope" value="Eukaryota"/>
</dbReference>
<dbReference type="InParanoid" id="K3YK06"/>
<dbReference type="GO" id="GO:0005789">
    <property type="term" value="C:endoplasmic reticulum membrane"/>
    <property type="evidence" value="ECO:0007669"/>
    <property type="project" value="UniProtKB-SubCell"/>
</dbReference>
<dbReference type="InterPro" id="IPR007594">
    <property type="entry name" value="RFT1"/>
</dbReference>
<evidence type="ECO:0000256" key="1">
    <source>
        <dbReference type="ARBA" id="ARBA00004477"/>
    </source>
</evidence>
<organism evidence="10 11">
    <name type="scientific">Setaria italica</name>
    <name type="common">Foxtail millet</name>
    <name type="synonym">Panicum italicum</name>
    <dbReference type="NCBI Taxonomy" id="4555"/>
    <lineage>
        <taxon>Eukaryota</taxon>
        <taxon>Viridiplantae</taxon>
        <taxon>Streptophyta</taxon>
        <taxon>Embryophyta</taxon>
        <taxon>Tracheophyta</taxon>
        <taxon>Spermatophyta</taxon>
        <taxon>Magnoliopsida</taxon>
        <taxon>Liliopsida</taxon>
        <taxon>Poales</taxon>
        <taxon>Poaceae</taxon>
        <taxon>PACMAD clade</taxon>
        <taxon>Panicoideae</taxon>
        <taxon>Panicodae</taxon>
        <taxon>Paniceae</taxon>
        <taxon>Cenchrinae</taxon>
        <taxon>Setaria</taxon>
    </lineage>
</organism>
<proteinExistence type="inferred from homology"/>
<evidence type="ECO:0000256" key="4">
    <source>
        <dbReference type="ARBA" id="ARBA00022692"/>
    </source>
</evidence>
<evidence type="ECO:0000313" key="10">
    <source>
        <dbReference type="EnsemblPlants" id="KQL01130"/>
    </source>
</evidence>
<evidence type="ECO:0000256" key="2">
    <source>
        <dbReference type="ARBA" id="ARBA00004922"/>
    </source>
</evidence>
<dbReference type="Proteomes" id="UP000004995">
    <property type="component" value="Unassembled WGS sequence"/>
</dbReference>
<dbReference type="STRING" id="4555.K3YK06"/>
<keyword evidence="7 9" id="KW-0472">Membrane</keyword>
<keyword evidence="4 9" id="KW-0812">Transmembrane</keyword>
<name>K3YK06_SETIT</name>
<reference evidence="10" key="2">
    <citation type="submission" date="2018-08" db="UniProtKB">
        <authorList>
            <consortium name="EnsemblPlants"/>
        </authorList>
    </citation>
    <scope>IDENTIFICATION</scope>
    <source>
        <strain evidence="10">Yugu1</strain>
    </source>
</reference>
<evidence type="ECO:0000256" key="5">
    <source>
        <dbReference type="ARBA" id="ARBA00022824"/>
    </source>
</evidence>
<dbReference type="GO" id="GO:0006488">
    <property type="term" value="P:dolichol-linked oligosaccharide biosynthetic process"/>
    <property type="evidence" value="ECO:0007669"/>
    <property type="project" value="InterPro"/>
</dbReference>
<protein>
    <recommendedName>
        <fullName evidence="9">Protein RFT1 homolog</fullName>
    </recommendedName>
</protein>
<accession>K3YK06</accession>
<evidence type="ECO:0000313" key="11">
    <source>
        <dbReference type="Proteomes" id="UP000004995"/>
    </source>
</evidence>
<feature type="transmembrane region" description="Helical" evidence="9">
    <location>
        <begin position="107"/>
        <end position="127"/>
    </location>
</feature>
<reference evidence="11" key="1">
    <citation type="journal article" date="2012" name="Nat. Biotechnol.">
        <title>Reference genome sequence of the model plant Setaria.</title>
        <authorList>
            <person name="Bennetzen J.L."/>
            <person name="Schmutz J."/>
            <person name="Wang H."/>
            <person name="Percifield R."/>
            <person name="Hawkins J."/>
            <person name="Pontaroli A.C."/>
            <person name="Estep M."/>
            <person name="Feng L."/>
            <person name="Vaughn J.N."/>
            <person name="Grimwood J."/>
            <person name="Jenkins J."/>
            <person name="Barry K."/>
            <person name="Lindquist E."/>
            <person name="Hellsten U."/>
            <person name="Deshpande S."/>
            <person name="Wang X."/>
            <person name="Wu X."/>
            <person name="Mitros T."/>
            <person name="Triplett J."/>
            <person name="Yang X."/>
            <person name="Ye C.Y."/>
            <person name="Mauro-Herrera M."/>
            <person name="Wang L."/>
            <person name="Li P."/>
            <person name="Sharma M."/>
            <person name="Sharma R."/>
            <person name="Ronald P.C."/>
            <person name="Panaud O."/>
            <person name="Kellogg E.A."/>
            <person name="Brutnell T.P."/>
            <person name="Doust A.N."/>
            <person name="Tuskan G.A."/>
            <person name="Rokhsar D."/>
            <person name="Devos K.M."/>
        </authorList>
    </citation>
    <scope>NUCLEOTIDE SEQUENCE [LARGE SCALE GENOMIC DNA]</scope>
    <source>
        <strain evidence="11">cv. Yugu1</strain>
    </source>
</reference>
<keyword evidence="6 9" id="KW-1133">Transmembrane helix</keyword>
<sequence length="155" mass="16640">MDDAALLAGAGVPAAAAPPAAAAGAAVMGVFKYNFAAQFLSRVIPFVFNIWFVRQLGADDGAVSAFALQLPLFMNCILFLSREGFRRACLRNDSQSDVLTDEAVLKVAWMVVPFAIVITSIGSLFVLSVKKLKLSDPYAKAILIIDQKREPDTDS</sequence>
<comment type="caution">
    <text evidence="9">Lacks conserved residue(s) required for the propagation of feature annotation.</text>
</comment>
<dbReference type="AlphaFoldDB" id="K3YK06"/>
<dbReference type="Pfam" id="PF04506">
    <property type="entry name" value="Rft-1"/>
    <property type="match status" value="1"/>
</dbReference>
<dbReference type="PANTHER" id="PTHR13117">
    <property type="entry name" value="ENDOPLASMIC RETICULUM MULTISPAN TRANSMEMBRANE PROTEIN-RELATED"/>
    <property type="match status" value="1"/>
</dbReference>
<dbReference type="HOGENOM" id="CLU_1597449_0_0_1"/>
<evidence type="ECO:0000256" key="7">
    <source>
        <dbReference type="ARBA" id="ARBA00023136"/>
    </source>
</evidence>
<dbReference type="PANTHER" id="PTHR13117:SF5">
    <property type="entry name" value="PROTEIN RFT1 HOMOLOG"/>
    <property type="match status" value="1"/>
</dbReference>
<comment type="subcellular location">
    <subcellularLocation>
        <location evidence="1 9">Endoplasmic reticulum membrane</location>
        <topology evidence="1 9">Multi-pass membrane protein</topology>
    </subcellularLocation>
</comment>
<evidence type="ECO:0000256" key="9">
    <source>
        <dbReference type="RuleBase" id="RU365067"/>
    </source>
</evidence>
<feature type="transmembrane region" description="Helical" evidence="9">
    <location>
        <begin position="33"/>
        <end position="53"/>
    </location>
</feature>